<dbReference type="SUPFAM" id="SSF51905">
    <property type="entry name" value="FAD/NAD(P)-binding domain"/>
    <property type="match status" value="2"/>
</dbReference>
<dbReference type="Pfam" id="PF14759">
    <property type="entry name" value="Reductase_C"/>
    <property type="match status" value="1"/>
</dbReference>
<keyword evidence="2" id="KW-0285">Flavoprotein</keyword>
<dbReference type="InterPro" id="IPR050446">
    <property type="entry name" value="FAD-oxidoreductase/Apoptosis"/>
</dbReference>
<accession>A0ABP8I0R8</accession>
<dbReference type="InterPro" id="IPR016156">
    <property type="entry name" value="FAD/NAD-linked_Rdtase_dimer_sf"/>
</dbReference>
<keyword evidence="4" id="KW-0560">Oxidoreductase</keyword>
<dbReference type="PRINTS" id="PR00411">
    <property type="entry name" value="PNDRDTASEI"/>
</dbReference>
<dbReference type="InterPro" id="IPR036188">
    <property type="entry name" value="FAD/NAD-bd_sf"/>
</dbReference>
<gene>
    <name evidence="7" type="ORF">GCM10023165_35330</name>
</gene>
<comment type="caution">
    <text evidence="7">The sequence shown here is derived from an EMBL/GenBank/DDBJ whole genome shotgun (WGS) entry which is preliminary data.</text>
</comment>
<dbReference type="PRINTS" id="PR00368">
    <property type="entry name" value="FADPNR"/>
</dbReference>
<dbReference type="Pfam" id="PF07992">
    <property type="entry name" value="Pyr_redox_2"/>
    <property type="match status" value="1"/>
</dbReference>
<evidence type="ECO:0000256" key="3">
    <source>
        <dbReference type="ARBA" id="ARBA00022827"/>
    </source>
</evidence>
<dbReference type="Gene3D" id="3.30.390.30">
    <property type="match status" value="1"/>
</dbReference>
<dbReference type="PANTHER" id="PTHR43557:SF2">
    <property type="entry name" value="RIESKE DOMAIN-CONTAINING PROTEIN-RELATED"/>
    <property type="match status" value="1"/>
</dbReference>
<protein>
    <submittedName>
        <fullName evidence="7">FAD-dependent oxidoreductase</fullName>
    </submittedName>
</protein>
<dbReference type="EMBL" id="BAABGJ010000058">
    <property type="protein sequence ID" value="GAA4348996.1"/>
    <property type="molecule type" value="Genomic_DNA"/>
</dbReference>
<keyword evidence="8" id="KW-1185">Reference proteome</keyword>
<feature type="domain" description="Reductase C-terminal" evidence="6">
    <location>
        <begin position="328"/>
        <end position="410"/>
    </location>
</feature>
<dbReference type="RefSeq" id="WP_345539551.1">
    <property type="nucleotide sequence ID" value="NZ_BAABGJ010000058.1"/>
</dbReference>
<evidence type="ECO:0000256" key="2">
    <source>
        <dbReference type="ARBA" id="ARBA00022630"/>
    </source>
</evidence>
<reference evidence="8" key="1">
    <citation type="journal article" date="2019" name="Int. J. Syst. Evol. Microbiol.">
        <title>The Global Catalogue of Microorganisms (GCM) 10K type strain sequencing project: providing services to taxonomists for standard genome sequencing and annotation.</title>
        <authorList>
            <consortium name="The Broad Institute Genomics Platform"/>
            <consortium name="The Broad Institute Genome Sequencing Center for Infectious Disease"/>
            <person name="Wu L."/>
            <person name="Ma J."/>
        </authorList>
    </citation>
    <scope>NUCLEOTIDE SEQUENCE [LARGE SCALE GENOMIC DNA]</scope>
    <source>
        <strain evidence="8">JCM 17804</strain>
    </source>
</reference>
<dbReference type="PANTHER" id="PTHR43557">
    <property type="entry name" value="APOPTOSIS-INDUCING FACTOR 1"/>
    <property type="match status" value="1"/>
</dbReference>
<feature type="domain" description="FAD/NAD(P)-binding" evidence="5">
    <location>
        <begin position="5"/>
        <end position="306"/>
    </location>
</feature>
<dbReference type="Proteomes" id="UP001500975">
    <property type="component" value="Unassembled WGS sequence"/>
</dbReference>
<evidence type="ECO:0000313" key="8">
    <source>
        <dbReference type="Proteomes" id="UP001500975"/>
    </source>
</evidence>
<dbReference type="SUPFAM" id="SSF55424">
    <property type="entry name" value="FAD/NAD-linked reductases, dimerisation (C-terminal) domain"/>
    <property type="match status" value="1"/>
</dbReference>
<sequence>MADALVIVGASYAGVQLAASARDMGFAAPIVLLGDELHAPYQRPPLSKGLLSGKTSADQLALRGPDFYAEQQIELRLGVRATAIDPAARRVQLDDGSHLDYGWLALATGARCRPLPLPGAQLKGVHELRTLDDALAVHAALDACGPGKRACVIGGGFIGLEVAAALTASGTQVTVIEGQPRLLARSFPPMMSAYVAAAHRKRGVTLELGCGVQALQGDDGGQVRSVRLANGQVLPCDRVVLGIGVVPNVELAQAAGIECADGILVDGLGRTSAPHVLAMGDVANMVLPAVPGGPERMRLESIQAANDGARAAASLIAGQPQPLSAVPWFWSEQHDLKFQMAGIPAPGDQVVTRGDMGSDRFTQFYVRGGAVAAAHSVNRPAEHMLARKLIANRAVIPAEVLADPEADLKPFSTIPNFRPAG</sequence>
<evidence type="ECO:0000256" key="1">
    <source>
        <dbReference type="ARBA" id="ARBA00001974"/>
    </source>
</evidence>
<keyword evidence="3" id="KW-0274">FAD</keyword>
<name>A0ABP8I0R8_9BURK</name>
<proteinExistence type="predicted"/>
<evidence type="ECO:0000256" key="4">
    <source>
        <dbReference type="ARBA" id="ARBA00023002"/>
    </source>
</evidence>
<comment type="cofactor">
    <cofactor evidence="1">
        <name>FAD</name>
        <dbReference type="ChEBI" id="CHEBI:57692"/>
    </cofactor>
</comment>
<dbReference type="InterPro" id="IPR023753">
    <property type="entry name" value="FAD/NAD-binding_dom"/>
</dbReference>
<organism evidence="7 8">
    <name type="scientific">Variovorax defluvii</name>
    <dbReference type="NCBI Taxonomy" id="913761"/>
    <lineage>
        <taxon>Bacteria</taxon>
        <taxon>Pseudomonadati</taxon>
        <taxon>Pseudomonadota</taxon>
        <taxon>Betaproteobacteria</taxon>
        <taxon>Burkholderiales</taxon>
        <taxon>Comamonadaceae</taxon>
        <taxon>Variovorax</taxon>
    </lineage>
</organism>
<evidence type="ECO:0000259" key="5">
    <source>
        <dbReference type="Pfam" id="PF07992"/>
    </source>
</evidence>
<dbReference type="Gene3D" id="3.50.50.60">
    <property type="entry name" value="FAD/NAD(P)-binding domain"/>
    <property type="match status" value="2"/>
</dbReference>
<dbReference type="InterPro" id="IPR028202">
    <property type="entry name" value="Reductase_C"/>
</dbReference>
<evidence type="ECO:0000259" key="6">
    <source>
        <dbReference type="Pfam" id="PF14759"/>
    </source>
</evidence>
<evidence type="ECO:0000313" key="7">
    <source>
        <dbReference type="EMBL" id="GAA4348996.1"/>
    </source>
</evidence>